<evidence type="ECO:0000259" key="1">
    <source>
        <dbReference type="Pfam" id="PF12697"/>
    </source>
</evidence>
<dbReference type="PRINTS" id="PR00111">
    <property type="entry name" value="ABHYDROLASE"/>
</dbReference>
<organism evidence="2 3">
    <name type="scientific">Cellulomonas iranensis</name>
    <dbReference type="NCBI Taxonomy" id="76862"/>
    <lineage>
        <taxon>Bacteria</taxon>
        <taxon>Bacillati</taxon>
        <taxon>Actinomycetota</taxon>
        <taxon>Actinomycetes</taxon>
        <taxon>Micrococcales</taxon>
        <taxon>Cellulomonadaceae</taxon>
        <taxon>Cellulomonas</taxon>
    </lineage>
</organism>
<protein>
    <submittedName>
        <fullName evidence="2">Pimeloyl-ACP methyl ester carboxylesterase</fullName>
    </submittedName>
</protein>
<keyword evidence="3" id="KW-1185">Reference proteome</keyword>
<dbReference type="RefSeq" id="WP_070320117.1">
    <property type="nucleotide sequence ID" value="NZ_JAUSVM010000001.1"/>
</dbReference>
<dbReference type="SUPFAM" id="SSF53474">
    <property type="entry name" value="alpha/beta-Hydrolases"/>
    <property type="match status" value="1"/>
</dbReference>
<dbReference type="InterPro" id="IPR050266">
    <property type="entry name" value="AB_hydrolase_sf"/>
</dbReference>
<dbReference type="Proteomes" id="UP001240250">
    <property type="component" value="Unassembled WGS sequence"/>
</dbReference>
<evidence type="ECO:0000313" key="2">
    <source>
        <dbReference type="EMBL" id="MDQ0426842.1"/>
    </source>
</evidence>
<comment type="caution">
    <text evidence="2">The sequence shown here is derived from an EMBL/GenBank/DDBJ whole genome shotgun (WGS) entry which is preliminary data.</text>
</comment>
<dbReference type="EMBL" id="JAUSVM010000001">
    <property type="protein sequence ID" value="MDQ0426842.1"/>
    <property type="molecule type" value="Genomic_DNA"/>
</dbReference>
<dbReference type="Pfam" id="PF12697">
    <property type="entry name" value="Abhydrolase_6"/>
    <property type="match status" value="1"/>
</dbReference>
<gene>
    <name evidence="2" type="ORF">JO380_003223</name>
</gene>
<dbReference type="PANTHER" id="PTHR43798">
    <property type="entry name" value="MONOACYLGLYCEROL LIPASE"/>
    <property type="match status" value="1"/>
</dbReference>
<evidence type="ECO:0000313" key="3">
    <source>
        <dbReference type="Proteomes" id="UP001240250"/>
    </source>
</evidence>
<feature type="domain" description="AB hydrolase-1" evidence="1">
    <location>
        <begin position="2"/>
        <end position="196"/>
    </location>
</feature>
<dbReference type="InterPro" id="IPR029058">
    <property type="entry name" value="AB_hydrolase_fold"/>
</dbReference>
<proteinExistence type="predicted"/>
<dbReference type="PANTHER" id="PTHR43798:SF33">
    <property type="entry name" value="HYDROLASE, PUTATIVE (AFU_ORTHOLOGUE AFUA_2G14860)-RELATED"/>
    <property type="match status" value="1"/>
</dbReference>
<dbReference type="Gene3D" id="3.40.50.1820">
    <property type="entry name" value="alpha/beta hydrolase"/>
    <property type="match status" value="2"/>
</dbReference>
<accession>A0ABU0GNA7</accession>
<name>A0ABU0GNA7_9CELL</name>
<dbReference type="InterPro" id="IPR000073">
    <property type="entry name" value="AB_hydrolase_1"/>
</dbReference>
<sequence length="213" mass="23156">MLVHGTRTSSAIWSPQVDALRASGHPTLAIDLPGHGTRTAERFTLEGALRAIDDAVTTCTEPPLLVGLSLGGYTALAYAGRYEQRIAGVVLAGCSTEIRGKPVSLYRRAAHHVTRWLGLGQGTWPVVTDMLTALAGYSPLTDLRRVLLPVWLVNGARDPLRLDERRYLRARPGARLTVVPRAGHDVNSHAPAAFNRVLLDALRELTHRTPQPV</sequence>
<reference evidence="2 3" key="1">
    <citation type="submission" date="2023-07" db="EMBL/GenBank/DDBJ databases">
        <title>Sequencing the genomes of 1000 actinobacteria strains.</title>
        <authorList>
            <person name="Klenk H.-P."/>
        </authorList>
    </citation>
    <scope>NUCLEOTIDE SEQUENCE [LARGE SCALE GENOMIC DNA]</scope>
    <source>
        <strain evidence="2 3">DSM 14785</strain>
    </source>
</reference>